<name>A0A177TV36_9BASI</name>
<feature type="domain" description="TFIIS N-terminal" evidence="1">
    <location>
        <begin position="63"/>
        <end position="110"/>
    </location>
</feature>
<dbReference type="InterPro" id="IPR017923">
    <property type="entry name" value="TFIIS_N"/>
</dbReference>
<protein>
    <recommendedName>
        <fullName evidence="1">TFIIS N-terminal domain-containing protein</fullName>
    </recommendedName>
</protein>
<proteinExistence type="predicted"/>
<accession>A0A177TV36</accession>
<organism evidence="2 3">
    <name type="scientific">Tilletia indica</name>
    <dbReference type="NCBI Taxonomy" id="43049"/>
    <lineage>
        <taxon>Eukaryota</taxon>
        <taxon>Fungi</taxon>
        <taxon>Dikarya</taxon>
        <taxon>Basidiomycota</taxon>
        <taxon>Ustilaginomycotina</taxon>
        <taxon>Exobasidiomycetes</taxon>
        <taxon>Tilletiales</taxon>
        <taxon>Tilletiaceae</taxon>
        <taxon>Tilletia</taxon>
    </lineage>
</organism>
<dbReference type="SUPFAM" id="SSF47676">
    <property type="entry name" value="Conserved domain common to transcription factors TFIIS, elongin A, CRSP70"/>
    <property type="match status" value="1"/>
</dbReference>
<dbReference type="Pfam" id="PF08711">
    <property type="entry name" value="Med26"/>
    <property type="match status" value="1"/>
</dbReference>
<comment type="caution">
    <text evidence="2">The sequence shown here is derived from an EMBL/GenBank/DDBJ whole genome shotgun (WGS) entry which is preliminary data.</text>
</comment>
<dbReference type="Gene3D" id="1.20.930.10">
    <property type="entry name" value="Conserved domain common to transcription factors TFIIS, elongin A, CRSP70"/>
    <property type="match status" value="1"/>
</dbReference>
<dbReference type="InterPro" id="IPR035441">
    <property type="entry name" value="TFIIS/LEDGF_dom_sf"/>
</dbReference>
<dbReference type="Proteomes" id="UP000077521">
    <property type="component" value="Unassembled WGS sequence"/>
</dbReference>
<reference evidence="2" key="2">
    <citation type="journal article" date="2019" name="IMA Fungus">
        <title>Genome sequencing and comparison of five Tilletia species to identify candidate genes for the detection of regulated species infecting wheat.</title>
        <authorList>
            <person name="Nguyen H.D.T."/>
            <person name="Sultana T."/>
            <person name="Kesanakurti P."/>
            <person name="Hambleton S."/>
        </authorList>
    </citation>
    <scope>NUCLEOTIDE SEQUENCE</scope>
    <source>
        <strain evidence="2">DAOMC 236416</strain>
    </source>
</reference>
<evidence type="ECO:0000259" key="1">
    <source>
        <dbReference type="Pfam" id="PF08711"/>
    </source>
</evidence>
<sequence length="111" mass="12993">MARQVARMSTGGKPPRKLVVATTASALDPPMSPEIKQVKLWRRRLQRAFFDRVPLTNAHVETLQMSEEALKQSKIGKVVKKIAKNKDHYPREPEFKFRERAQELYIKWKHI</sequence>
<evidence type="ECO:0000313" key="2">
    <source>
        <dbReference type="EMBL" id="KAE8244953.1"/>
    </source>
</evidence>
<keyword evidence="3" id="KW-1185">Reference proteome</keyword>
<gene>
    <name evidence="2" type="ORF">A4X13_0g6155</name>
</gene>
<reference evidence="2" key="1">
    <citation type="submission" date="2016-04" db="EMBL/GenBank/DDBJ databases">
        <authorList>
            <person name="Nguyen H.D."/>
            <person name="Samba Siva P."/>
            <person name="Cullis J."/>
            <person name="Levesque C.A."/>
            <person name="Hambleton S."/>
        </authorList>
    </citation>
    <scope>NUCLEOTIDE SEQUENCE</scope>
    <source>
        <strain evidence="2">DAOMC 236416</strain>
    </source>
</reference>
<evidence type="ECO:0000313" key="3">
    <source>
        <dbReference type="Proteomes" id="UP000077521"/>
    </source>
</evidence>
<dbReference type="EMBL" id="LWDF02000552">
    <property type="protein sequence ID" value="KAE8244953.1"/>
    <property type="molecule type" value="Genomic_DNA"/>
</dbReference>
<dbReference type="AlphaFoldDB" id="A0A177TV36"/>